<reference evidence="5 6" key="1">
    <citation type="submission" date="2020-07" db="EMBL/GenBank/DDBJ databases">
        <title>Sequencing the genomes of 1000 actinobacteria strains.</title>
        <authorList>
            <person name="Klenk H.-P."/>
        </authorList>
    </citation>
    <scope>NUCLEOTIDE SEQUENCE [LARGE SCALE GENOMIC DNA]</scope>
    <source>
        <strain evidence="5 6">DSM 104006</strain>
    </source>
</reference>
<evidence type="ECO:0000313" key="6">
    <source>
        <dbReference type="Proteomes" id="UP000549616"/>
    </source>
</evidence>
<organism evidence="5 6">
    <name type="scientific">Amycolatopsis endophytica</name>
    <dbReference type="NCBI Taxonomy" id="860233"/>
    <lineage>
        <taxon>Bacteria</taxon>
        <taxon>Bacillati</taxon>
        <taxon>Actinomycetota</taxon>
        <taxon>Actinomycetes</taxon>
        <taxon>Pseudonocardiales</taxon>
        <taxon>Pseudonocardiaceae</taxon>
        <taxon>Amycolatopsis</taxon>
    </lineage>
</organism>
<comment type="similarity">
    <text evidence="1">Belongs to the FAH family.</text>
</comment>
<dbReference type="RefSeq" id="WP_179776607.1">
    <property type="nucleotide sequence ID" value="NZ_JACCFK010000002.1"/>
</dbReference>
<keyword evidence="6" id="KW-1185">Reference proteome</keyword>
<dbReference type="GO" id="GO:0044281">
    <property type="term" value="P:small molecule metabolic process"/>
    <property type="evidence" value="ECO:0007669"/>
    <property type="project" value="UniProtKB-ARBA"/>
</dbReference>
<dbReference type="Gene3D" id="3.90.850.10">
    <property type="entry name" value="Fumarylacetoacetase-like, C-terminal domain"/>
    <property type="match status" value="1"/>
</dbReference>
<dbReference type="SUPFAM" id="SSF56529">
    <property type="entry name" value="FAH"/>
    <property type="match status" value="1"/>
</dbReference>
<dbReference type="PANTHER" id="PTHR42796">
    <property type="entry name" value="FUMARYLACETOACETATE HYDROLASE DOMAIN-CONTAINING PROTEIN 2A-RELATED"/>
    <property type="match status" value="1"/>
</dbReference>
<protein>
    <submittedName>
        <fullName evidence="5">2-keto-4-pentenoate hydratase/2-oxohepta-3-ene-1,7-dioic acid hydratase in catechol pathway</fullName>
    </submittedName>
</protein>
<dbReference type="AlphaFoldDB" id="A0A853BCH2"/>
<sequence>MRIASFRAEGKESFGVLDGEKVIDCGRLLAGRYRGIRDVLRHDALDELRAATDGASADYALTDVELLPTVPDPGKIICIGVNYHDHREEAARKTADHPTAFPRYADSQVGHGSPLVKPRETDKFDYEGELAVVIGRPGRRIDAAAAFGHIAGYSCYNDGSVRDWQRHTGQWLPGKTFPGTGAFGPALVTADEVPDVGALRLTTRVNGQLRQSAEVADLVFDIPAVIAYVSTFTRLDPGDVIVTGTPGGVGLFRDPPVFLQAGDTVSVEISGIGTLVNPVTDEAC</sequence>
<dbReference type="InterPro" id="IPR051121">
    <property type="entry name" value="FAH"/>
</dbReference>
<name>A0A853BCH2_9PSEU</name>
<dbReference type="InterPro" id="IPR011234">
    <property type="entry name" value="Fumarylacetoacetase-like_C"/>
</dbReference>
<dbReference type="PANTHER" id="PTHR42796:SF4">
    <property type="entry name" value="FUMARYLACETOACETATE HYDROLASE DOMAIN-CONTAINING PROTEIN 2A"/>
    <property type="match status" value="1"/>
</dbReference>
<dbReference type="FunFam" id="3.90.850.10:FF:000008">
    <property type="entry name" value="FAA hydrolase family protein"/>
    <property type="match status" value="1"/>
</dbReference>
<evidence type="ECO:0000256" key="2">
    <source>
        <dbReference type="ARBA" id="ARBA00022723"/>
    </source>
</evidence>
<accession>A0A853BCH2</accession>
<dbReference type="GO" id="GO:0046872">
    <property type="term" value="F:metal ion binding"/>
    <property type="evidence" value="ECO:0007669"/>
    <property type="project" value="UniProtKB-KW"/>
</dbReference>
<dbReference type="InterPro" id="IPR036663">
    <property type="entry name" value="Fumarylacetoacetase_C_sf"/>
</dbReference>
<dbReference type="GO" id="GO:0003824">
    <property type="term" value="F:catalytic activity"/>
    <property type="evidence" value="ECO:0007669"/>
    <property type="project" value="InterPro"/>
</dbReference>
<feature type="region of interest" description="Disordered" evidence="3">
    <location>
        <begin position="95"/>
        <end position="118"/>
    </location>
</feature>
<keyword evidence="2" id="KW-0479">Metal-binding</keyword>
<dbReference type="Proteomes" id="UP000549616">
    <property type="component" value="Unassembled WGS sequence"/>
</dbReference>
<dbReference type="EMBL" id="JACCFK010000002">
    <property type="protein sequence ID" value="NYI92367.1"/>
    <property type="molecule type" value="Genomic_DNA"/>
</dbReference>
<evidence type="ECO:0000259" key="4">
    <source>
        <dbReference type="Pfam" id="PF01557"/>
    </source>
</evidence>
<dbReference type="Pfam" id="PF01557">
    <property type="entry name" value="FAA_hydrolase"/>
    <property type="match status" value="1"/>
</dbReference>
<gene>
    <name evidence="5" type="ORF">HNR02_005742</name>
</gene>
<evidence type="ECO:0000256" key="1">
    <source>
        <dbReference type="ARBA" id="ARBA00010211"/>
    </source>
</evidence>
<feature type="domain" description="Fumarylacetoacetase-like C-terminal" evidence="4">
    <location>
        <begin position="75"/>
        <end position="279"/>
    </location>
</feature>
<evidence type="ECO:0000256" key="3">
    <source>
        <dbReference type="SAM" id="MobiDB-lite"/>
    </source>
</evidence>
<evidence type="ECO:0000313" key="5">
    <source>
        <dbReference type="EMBL" id="NYI92367.1"/>
    </source>
</evidence>
<proteinExistence type="inferred from homology"/>
<comment type="caution">
    <text evidence="5">The sequence shown here is derived from an EMBL/GenBank/DDBJ whole genome shotgun (WGS) entry which is preliminary data.</text>
</comment>